<protein>
    <submittedName>
        <fullName evidence="1">Uncharacterized protein</fullName>
    </submittedName>
</protein>
<dbReference type="RefSeq" id="WP_232095213.1">
    <property type="nucleotide sequence ID" value="NZ_AP022227.1"/>
</dbReference>
<reference evidence="1 2" key="1">
    <citation type="submission" date="2019-12" db="EMBL/GenBank/DDBJ databases">
        <title>complete genome sequences of Pseudomonas putida str. WP8-W18-CRE-01 isolated from wastewater treatment plant effluent.</title>
        <authorList>
            <person name="Sekizuka T."/>
            <person name="Itokawa K."/>
            <person name="Yatsu K."/>
            <person name="Inamine Y."/>
            <person name="Kuroda M."/>
        </authorList>
    </citation>
    <scope>NUCLEOTIDE SEQUENCE [LARGE SCALE GENOMIC DNA]</scope>
    <source>
        <strain evidence="1 2">WP8-W18-CRE-01</strain>
    </source>
</reference>
<proteinExistence type="predicted"/>
<dbReference type="AlphaFoldDB" id="A0A6S5T7K3"/>
<evidence type="ECO:0000313" key="1">
    <source>
        <dbReference type="EMBL" id="BBT38931.1"/>
    </source>
</evidence>
<gene>
    <name evidence="1" type="ORF">WP8W18C01_12720</name>
</gene>
<dbReference type="InterPro" id="IPR056912">
    <property type="entry name" value="Phage_JBD30_tail_term-like"/>
</dbReference>
<accession>A0A6S5T7K3</accession>
<organism evidence="1 2">
    <name type="scientific">Pseudomonas putida</name>
    <name type="common">Arthrobacter siderocapsulatus</name>
    <dbReference type="NCBI Taxonomy" id="303"/>
    <lineage>
        <taxon>Bacteria</taxon>
        <taxon>Pseudomonadati</taxon>
        <taxon>Pseudomonadota</taxon>
        <taxon>Gammaproteobacteria</taxon>
        <taxon>Pseudomonadales</taxon>
        <taxon>Pseudomonadaceae</taxon>
        <taxon>Pseudomonas</taxon>
    </lineage>
</organism>
<dbReference type="EMBL" id="AP022227">
    <property type="protein sequence ID" value="BBT38931.1"/>
    <property type="molecule type" value="Genomic_DNA"/>
</dbReference>
<dbReference type="Proteomes" id="UP000515680">
    <property type="component" value="Chromosome"/>
</dbReference>
<dbReference type="Pfam" id="PF23840">
    <property type="entry name" value="Phage_tail_terminator"/>
    <property type="match status" value="1"/>
</dbReference>
<name>A0A6S5T7K3_PSEPU</name>
<sequence>MQITPIIEHLKEACPQFGGRIAGGLDWDPVAGCQQVKPPAAFVLPVGDSADEPQAMNAAVQSVRDSFDVCVVLDNKDERGQAAADLVHLIRTTLCRALMGFRVGDSDLICYDRGDLILMDRARVVYGYRFYADCQIGSYGADAHDEPETWQELEQSRLPPLEGIDTRVDFIDPMVDHNLSPTGPDGRIEVQVREDLPQ</sequence>
<evidence type="ECO:0000313" key="2">
    <source>
        <dbReference type="Proteomes" id="UP000515680"/>
    </source>
</evidence>